<protein>
    <submittedName>
        <fullName evidence="1">Uncharacterized protein</fullName>
    </submittedName>
</protein>
<dbReference type="Proteomes" id="UP001324533">
    <property type="component" value="Chromosome"/>
</dbReference>
<evidence type="ECO:0000313" key="1">
    <source>
        <dbReference type="EMBL" id="WQB68911.1"/>
    </source>
</evidence>
<dbReference type="Gene3D" id="1.10.8.1060">
    <property type="entry name" value="Corynebacterium glutamicum thioredoxin-dependent arsenate reductase, N-terminal domain"/>
    <property type="match status" value="1"/>
</dbReference>
<reference evidence="1 2" key="1">
    <citation type="submission" date="2023-06" db="EMBL/GenBank/DDBJ databases">
        <title>Rock-solubilizing bacteria, Microbacterium invictum, promotes re-establishment of vegetation in rocky wasteland by accelerating rock bio-weathering and reshaping soil bacterial community.</title>
        <authorList>
            <person name="Liu C."/>
        </authorList>
    </citation>
    <scope>NUCLEOTIDE SEQUENCE [LARGE SCALE GENOMIC DNA]</scope>
    <source>
        <strain evidence="1 2">X-18</strain>
    </source>
</reference>
<keyword evidence="2" id="KW-1185">Reference proteome</keyword>
<name>A0ABZ0V878_9MICO</name>
<dbReference type="NCBIfam" id="NF046112">
    <property type="entry name" value="MSMEG_6209_Nter"/>
    <property type="match status" value="1"/>
</dbReference>
<dbReference type="EMBL" id="CP139779">
    <property type="protein sequence ID" value="WQB68911.1"/>
    <property type="molecule type" value="Genomic_DNA"/>
</dbReference>
<gene>
    <name evidence="1" type="ORF">T9R20_09285</name>
</gene>
<sequence length="70" mass="7965">MTREIPDEDVVFTEIADRLRERYPQASPDDIEQALDVARHHFDGAKVRDFVPVLVEREARAALDQTLSSG</sequence>
<organism evidence="1 2">
    <name type="scientific">Microbacterium invictum</name>
    <dbReference type="NCBI Taxonomy" id="515415"/>
    <lineage>
        <taxon>Bacteria</taxon>
        <taxon>Bacillati</taxon>
        <taxon>Actinomycetota</taxon>
        <taxon>Actinomycetes</taxon>
        <taxon>Micrococcales</taxon>
        <taxon>Microbacteriaceae</taxon>
        <taxon>Microbacterium</taxon>
    </lineage>
</organism>
<accession>A0ABZ0V878</accession>
<dbReference type="RefSeq" id="WP_322409042.1">
    <property type="nucleotide sequence ID" value="NZ_CP139779.1"/>
</dbReference>
<proteinExistence type="predicted"/>
<evidence type="ECO:0000313" key="2">
    <source>
        <dbReference type="Proteomes" id="UP001324533"/>
    </source>
</evidence>